<gene>
    <name evidence="2" type="ORF">JE024_17870</name>
</gene>
<feature type="region of interest" description="Disordered" evidence="1">
    <location>
        <begin position="1"/>
        <end position="22"/>
    </location>
</feature>
<sequence>MTTHTSQQTTPAPAPADRRHGSHQYVLTLAKTGGGMDTWYGTITPTEHDRRHDVFLALRKHIVMRDPAFAGAHVVFFSLEPNGL</sequence>
<reference evidence="2 3" key="1">
    <citation type="journal article" date="2016" name="Arch. Microbiol.">
        <title>Streptomyces zhihengii sp. nov., isolated from rhizospheric soil of Psammosilene tunicoides.</title>
        <authorList>
            <person name="Huang M.J."/>
            <person name="Fei J.J."/>
            <person name="Salam N."/>
            <person name="Kim C.J."/>
            <person name="Hozzein W.N."/>
            <person name="Xiao M."/>
            <person name="Huang H.Q."/>
            <person name="Li W.J."/>
        </authorList>
    </citation>
    <scope>NUCLEOTIDE SEQUENCE [LARGE SCALE GENOMIC DNA]</scope>
    <source>
        <strain evidence="2 3">YIM T102</strain>
    </source>
</reference>
<evidence type="ECO:0000256" key="1">
    <source>
        <dbReference type="SAM" id="MobiDB-lite"/>
    </source>
</evidence>
<evidence type="ECO:0000313" key="3">
    <source>
        <dbReference type="Proteomes" id="UP000664109"/>
    </source>
</evidence>
<name>A0ABS2UUM7_9ACTN</name>
<evidence type="ECO:0000313" key="2">
    <source>
        <dbReference type="EMBL" id="MBM9620577.1"/>
    </source>
</evidence>
<protein>
    <submittedName>
        <fullName evidence="2">Uncharacterized protein</fullName>
    </submittedName>
</protein>
<keyword evidence="3" id="KW-1185">Reference proteome</keyword>
<organism evidence="2 3">
    <name type="scientific">Streptomyces zhihengii</name>
    <dbReference type="NCBI Taxonomy" id="1818004"/>
    <lineage>
        <taxon>Bacteria</taxon>
        <taxon>Bacillati</taxon>
        <taxon>Actinomycetota</taxon>
        <taxon>Actinomycetes</taxon>
        <taxon>Kitasatosporales</taxon>
        <taxon>Streptomycetaceae</taxon>
        <taxon>Streptomyces</taxon>
    </lineage>
</organism>
<dbReference type="Proteomes" id="UP000664109">
    <property type="component" value="Unassembled WGS sequence"/>
</dbReference>
<dbReference type="EMBL" id="JAFEJA010000001">
    <property type="protein sequence ID" value="MBM9620577.1"/>
    <property type="molecule type" value="Genomic_DNA"/>
</dbReference>
<comment type="caution">
    <text evidence="2">The sequence shown here is derived from an EMBL/GenBank/DDBJ whole genome shotgun (WGS) entry which is preliminary data.</text>
</comment>
<accession>A0ABS2UUM7</accession>
<proteinExistence type="predicted"/>
<feature type="compositionally biased region" description="Polar residues" evidence="1">
    <location>
        <begin position="1"/>
        <end position="11"/>
    </location>
</feature>
<dbReference type="RefSeq" id="WP_205374555.1">
    <property type="nucleotide sequence ID" value="NZ_JAFEJA010000001.1"/>
</dbReference>